<dbReference type="SMART" id="SM00028">
    <property type="entry name" value="TPR"/>
    <property type="match status" value="2"/>
</dbReference>
<dbReference type="OrthoDB" id="10050400at2759"/>
<comment type="caution">
    <text evidence="2">The sequence shown here is derived from an EMBL/GenBank/DDBJ whole genome shotgun (WGS) entry which is preliminary data.</text>
</comment>
<dbReference type="GO" id="GO:0031942">
    <property type="term" value="C:i-AAA complex"/>
    <property type="evidence" value="ECO:0007669"/>
    <property type="project" value="TreeGrafter"/>
</dbReference>
<dbReference type="EMBL" id="PVWQ01000001">
    <property type="protein sequence ID" value="RDW93361.1"/>
    <property type="molecule type" value="Genomic_DNA"/>
</dbReference>
<dbReference type="RefSeq" id="XP_026608544.1">
    <property type="nucleotide sequence ID" value="XM_026742699.1"/>
</dbReference>
<reference evidence="2 3" key="1">
    <citation type="journal article" date="2018" name="IMA Fungus">
        <title>IMA Genome-F 9: Draft genome sequence of Annulohypoxylon stygium, Aspergillus mulundensis, Berkeleyomyces basicola (syn. Thielaviopsis basicola), Ceratocystis smalleyi, two Cercospora beticola strains, Coleophoma cylindrospora, Fusarium fracticaudum, Phialophora cf. hyalina, and Morchella septimelata.</title>
        <authorList>
            <person name="Wingfield B.D."/>
            <person name="Bills G.F."/>
            <person name="Dong Y."/>
            <person name="Huang W."/>
            <person name="Nel W.J."/>
            <person name="Swalarsk-Parry B.S."/>
            <person name="Vaghefi N."/>
            <person name="Wilken P.M."/>
            <person name="An Z."/>
            <person name="de Beer Z.W."/>
            <person name="De Vos L."/>
            <person name="Chen L."/>
            <person name="Duong T.A."/>
            <person name="Gao Y."/>
            <person name="Hammerbacher A."/>
            <person name="Kikkert J.R."/>
            <person name="Li Y."/>
            <person name="Li H."/>
            <person name="Li K."/>
            <person name="Li Q."/>
            <person name="Liu X."/>
            <person name="Ma X."/>
            <person name="Naidoo K."/>
            <person name="Pethybridge S.J."/>
            <person name="Sun J."/>
            <person name="Steenkamp E.T."/>
            <person name="van der Nest M.A."/>
            <person name="van Wyk S."/>
            <person name="Wingfield M.J."/>
            <person name="Xiong C."/>
            <person name="Yue Q."/>
            <person name="Zhang X."/>
        </authorList>
    </citation>
    <scope>NUCLEOTIDE SEQUENCE [LARGE SCALE GENOMIC DNA]</scope>
    <source>
        <strain evidence="2 3">DSM 5745</strain>
    </source>
</reference>
<keyword evidence="3" id="KW-1185">Reference proteome</keyword>
<protein>
    <submittedName>
        <fullName evidence="2">Uncharacterized protein</fullName>
    </submittedName>
</protein>
<feature type="transmembrane region" description="Helical" evidence="1">
    <location>
        <begin position="91"/>
        <end position="114"/>
    </location>
</feature>
<proteinExistence type="predicted"/>
<dbReference type="AlphaFoldDB" id="A0A3D8T4H0"/>
<dbReference type="STRING" id="1810919.A0A3D8T4H0"/>
<dbReference type="InterPro" id="IPR019734">
    <property type="entry name" value="TPR_rpt"/>
</dbReference>
<dbReference type="GeneID" id="38111053"/>
<dbReference type="Pfam" id="PF13181">
    <property type="entry name" value="TPR_8"/>
    <property type="match status" value="1"/>
</dbReference>
<organism evidence="2 3">
    <name type="scientific">Aspergillus mulundensis</name>
    <dbReference type="NCBI Taxonomy" id="1810919"/>
    <lineage>
        <taxon>Eukaryota</taxon>
        <taxon>Fungi</taxon>
        <taxon>Dikarya</taxon>
        <taxon>Ascomycota</taxon>
        <taxon>Pezizomycotina</taxon>
        <taxon>Eurotiomycetes</taxon>
        <taxon>Eurotiomycetidae</taxon>
        <taxon>Eurotiales</taxon>
        <taxon>Aspergillaceae</taxon>
        <taxon>Aspergillus</taxon>
        <taxon>Aspergillus subgen. Nidulantes</taxon>
    </lineage>
</organism>
<dbReference type="GO" id="GO:0006515">
    <property type="term" value="P:protein quality control for misfolded or incompletely synthesized proteins"/>
    <property type="evidence" value="ECO:0007669"/>
    <property type="project" value="TreeGrafter"/>
</dbReference>
<gene>
    <name evidence="2" type="ORF">DSM5745_00683</name>
</gene>
<evidence type="ECO:0000313" key="2">
    <source>
        <dbReference type="EMBL" id="RDW93361.1"/>
    </source>
</evidence>
<evidence type="ECO:0000313" key="3">
    <source>
        <dbReference type="Proteomes" id="UP000256690"/>
    </source>
</evidence>
<name>A0A3D8T4H0_9EURO</name>
<keyword evidence="1" id="KW-0812">Transmembrane</keyword>
<dbReference type="PANTHER" id="PTHR28142">
    <property type="entry name" value="MITOCHONDRIAL INNER MEMBRANE I-AAA PROTEASE SUPERCOMPLEX SUBUNIT MGR3-RELATED"/>
    <property type="match status" value="1"/>
</dbReference>
<evidence type="ECO:0000256" key="1">
    <source>
        <dbReference type="SAM" id="Phobius"/>
    </source>
</evidence>
<dbReference type="Proteomes" id="UP000256690">
    <property type="component" value="Unassembled WGS sequence"/>
</dbReference>
<sequence>MLSAARRTSCAFIRNPRTPATLSRTIAFSHPRPLQHLPKTKASNLYSEPRSSPSPILRHVPSFSHQTRSLSYLDRTRLGLKQASKGIWRKYPFLLPFAILGVIGSTLAFAYIVYVELFHNAPQYHKFPLEVVKPLRKAVYYTDVMLQPQLAVKYYKEALKAAAAVGMDPFSDEVIGIKLQVADVLERSGNVKPAINVFEMTKKEMVEWVQKGRENAAERQKLLDEQMKMVEKESKSHAKLDTKLEINNPQILDTFEQIQAGEENLKQQQDKCIKKAVGISLKLADLYDSDHMQDSKKSEEAAEAAVDLSMKELQYRENAGLPVCKADPDAEEHKTPYITQREAAMALSSLAQIYRNRDESGLAVACYMRALDLLRAEEGPVPTCSQARMIGDIASILTMQSVKAAAAVQSMGPTKNEGSEAARDHLIKHAEEWAMRGDEVQSKVPANKRNEHCKEACMTAKYMLGHLAQVQGNLEEAEKHFRTALAVANELDEPRAREAMIEHMEKNIRGVSKKK</sequence>
<dbReference type="InterPro" id="IPR040201">
    <property type="entry name" value="Mrg3-like"/>
</dbReference>
<accession>A0A3D8T4H0</accession>
<keyword evidence="1" id="KW-1133">Transmembrane helix</keyword>
<dbReference type="Gene3D" id="1.25.40.10">
    <property type="entry name" value="Tetratricopeptide repeat domain"/>
    <property type="match status" value="1"/>
</dbReference>
<dbReference type="InterPro" id="IPR011990">
    <property type="entry name" value="TPR-like_helical_dom_sf"/>
</dbReference>
<dbReference type="GO" id="GO:0051787">
    <property type="term" value="F:misfolded protein binding"/>
    <property type="evidence" value="ECO:0007669"/>
    <property type="project" value="TreeGrafter"/>
</dbReference>
<keyword evidence="1" id="KW-0472">Membrane</keyword>
<dbReference type="SUPFAM" id="SSF81901">
    <property type="entry name" value="HCP-like"/>
    <property type="match status" value="1"/>
</dbReference>
<dbReference type="PANTHER" id="PTHR28142:SF1">
    <property type="entry name" value="MITOCHONDRIAL INNER MEMBRANE I-AAA PROTEASE SUPERCOMPLEX SUBUNIT MGR3-RELATED"/>
    <property type="match status" value="1"/>
</dbReference>